<gene>
    <name evidence="1" type="ORF">CLUMA_CG015496</name>
</gene>
<sequence>MRTTTDTMLLKWKFFSRTHSQIQNDLSSNLFSNIPTLNVIENNFVVHVTSLTFKLDLETLCIYLNIYIRDSFSAYLSLTNGVTFNERLTAS</sequence>
<proteinExistence type="predicted"/>
<organism evidence="1 2">
    <name type="scientific">Clunio marinus</name>
    <dbReference type="NCBI Taxonomy" id="568069"/>
    <lineage>
        <taxon>Eukaryota</taxon>
        <taxon>Metazoa</taxon>
        <taxon>Ecdysozoa</taxon>
        <taxon>Arthropoda</taxon>
        <taxon>Hexapoda</taxon>
        <taxon>Insecta</taxon>
        <taxon>Pterygota</taxon>
        <taxon>Neoptera</taxon>
        <taxon>Endopterygota</taxon>
        <taxon>Diptera</taxon>
        <taxon>Nematocera</taxon>
        <taxon>Chironomoidea</taxon>
        <taxon>Chironomidae</taxon>
        <taxon>Clunio</taxon>
    </lineage>
</organism>
<evidence type="ECO:0000313" key="2">
    <source>
        <dbReference type="Proteomes" id="UP000183832"/>
    </source>
</evidence>
<evidence type="ECO:0000313" key="1">
    <source>
        <dbReference type="EMBL" id="CRL02468.1"/>
    </source>
</evidence>
<dbReference type="EMBL" id="CVRI01000057">
    <property type="protein sequence ID" value="CRL02468.1"/>
    <property type="molecule type" value="Genomic_DNA"/>
</dbReference>
<dbReference type="Proteomes" id="UP000183832">
    <property type="component" value="Unassembled WGS sequence"/>
</dbReference>
<dbReference type="AlphaFoldDB" id="A0A1J1ISD6"/>
<name>A0A1J1ISD6_9DIPT</name>
<reference evidence="1 2" key="1">
    <citation type="submission" date="2015-04" db="EMBL/GenBank/DDBJ databases">
        <authorList>
            <person name="Syromyatnikov M.Y."/>
            <person name="Popov V.N."/>
        </authorList>
    </citation>
    <scope>NUCLEOTIDE SEQUENCE [LARGE SCALE GENOMIC DNA]</scope>
</reference>
<protein>
    <submittedName>
        <fullName evidence="1">CLUMA_CG015496, isoform A</fullName>
    </submittedName>
</protein>
<accession>A0A1J1ISD6</accession>
<keyword evidence="2" id="KW-1185">Reference proteome</keyword>